<dbReference type="Gene3D" id="3.50.50.60">
    <property type="entry name" value="FAD/NAD(P)-binding domain"/>
    <property type="match status" value="2"/>
</dbReference>
<accession>A0ABT3NYH1</accession>
<gene>
    <name evidence="4" type="ORF">OF850_16380</name>
</gene>
<feature type="domain" description="FAD dependent oxidoreductase" evidence="3">
    <location>
        <begin position="3"/>
        <end position="401"/>
    </location>
</feature>
<protein>
    <submittedName>
        <fullName evidence="4">D-amino acid dehydrogenase</fullName>
    </submittedName>
</protein>
<evidence type="ECO:0000256" key="1">
    <source>
        <dbReference type="ARBA" id="ARBA00009410"/>
    </source>
</evidence>
<keyword evidence="5" id="KW-1185">Reference proteome</keyword>
<name>A0ABT3NYH1_9PROT</name>
<dbReference type="NCBIfam" id="NF001933">
    <property type="entry name" value="PRK00711.1"/>
    <property type="match status" value="1"/>
</dbReference>
<evidence type="ECO:0000313" key="4">
    <source>
        <dbReference type="EMBL" id="MCW8087212.1"/>
    </source>
</evidence>
<comment type="caution">
    <text evidence="4">The sequence shown here is derived from an EMBL/GenBank/DDBJ whole genome shotgun (WGS) entry which is preliminary data.</text>
</comment>
<evidence type="ECO:0000256" key="2">
    <source>
        <dbReference type="ARBA" id="ARBA00023002"/>
    </source>
</evidence>
<reference evidence="4 5" key="1">
    <citation type="submission" date="2022-10" db="EMBL/GenBank/DDBJ databases">
        <title>Roseococcus glaciei nov., sp. nov., isolated from glacier.</title>
        <authorList>
            <person name="Liu Q."/>
            <person name="Xin Y.-H."/>
        </authorList>
    </citation>
    <scope>NUCLEOTIDE SEQUENCE [LARGE SCALE GENOMIC DNA]</scope>
    <source>
        <strain evidence="4 5">MDT2-1-1</strain>
    </source>
</reference>
<dbReference type="SUPFAM" id="SSF51905">
    <property type="entry name" value="FAD/NAD(P)-binding domain"/>
    <property type="match status" value="1"/>
</dbReference>
<dbReference type="PANTHER" id="PTHR13847:SF280">
    <property type="entry name" value="D-AMINO ACID DEHYDROGENASE"/>
    <property type="match status" value="1"/>
</dbReference>
<dbReference type="Gene3D" id="3.30.9.10">
    <property type="entry name" value="D-Amino Acid Oxidase, subunit A, domain 2"/>
    <property type="match status" value="1"/>
</dbReference>
<evidence type="ECO:0000259" key="3">
    <source>
        <dbReference type="Pfam" id="PF01266"/>
    </source>
</evidence>
<dbReference type="PANTHER" id="PTHR13847">
    <property type="entry name" value="SARCOSINE DEHYDROGENASE-RELATED"/>
    <property type="match status" value="1"/>
</dbReference>
<dbReference type="Proteomes" id="UP001526430">
    <property type="component" value="Unassembled WGS sequence"/>
</dbReference>
<keyword evidence="2" id="KW-0560">Oxidoreductase</keyword>
<dbReference type="InterPro" id="IPR036188">
    <property type="entry name" value="FAD/NAD-bd_sf"/>
</dbReference>
<dbReference type="SUPFAM" id="SSF54373">
    <property type="entry name" value="FAD-linked reductases, C-terminal domain"/>
    <property type="match status" value="1"/>
</dbReference>
<evidence type="ECO:0000313" key="5">
    <source>
        <dbReference type="Proteomes" id="UP001526430"/>
    </source>
</evidence>
<dbReference type="InterPro" id="IPR006076">
    <property type="entry name" value="FAD-dep_OxRdtase"/>
</dbReference>
<proteinExistence type="inferred from homology"/>
<sequence length="417" mass="44996">MHVLVLGAGVVGLSTAHLLAAEGWRVTVLDAEPSPGRGASFANGGQLSYSYVAPFAGPGVLRKVPSWLMDPDGPLRLRPEADPHQWKWLLRFIRACNADTAEQTTRRLLLLSYLSRDLMRETVALPDLDFDFTRAGKLVVQPDEGGMAGARRQMELQARLGSEQRALSREECLEAEPALRHIAHRIAGGILTESEEAGDARRFSEALAERLTRGNAAVTLRLGARIRQIIRADGRIRAVATEEGPIEADHFVVALGNGARPLLRPLGLDLPIYPLKGYSLTLDVVDESEAPRLSVTDSAAKVVYARLGKRLRVAGMADLVGHDRRIEESRLTTLLRQARATFPGASDWGEIRPWAGLRPSTPTGLPILGPTLAAPNLWLNLGHGSLGFTLAMGSAAVVAAMMVGRPAPIPTDGFTLP</sequence>
<organism evidence="4 5">
    <name type="scientific">Sabulicella glaciei</name>
    <dbReference type="NCBI Taxonomy" id="2984948"/>
    <lineage>
        <taxon>Bacteria</taxon>
        <taxon>Pseudomonadati</taxon>
        <taxon>Pseudomonadota</taxon>
        <taxon>Alphaproteobacteria</taxon>
        <taxon>Acetobacterales</taxon>
        <taxon>Acetobacteraceae</taxon>
        <taxon>Sabulicella</taxon>
    </lineage>
</organism>
<comment type="similarity">
    <text evidence="1">Belongs to the DadA oxidoreductase family.</text>
</comment>
<dbReference type="Pfam" id="PF01266">
    <property type="entry name" value="DAO"/>
    <property type="match status" value="1"/>
</dbReference>
<dbReference type="EMBL" id="JAPFQI010000014">
    <property type="protein sequence ID" value="MCW8087212.1"/>
    <property type="molecule type" value="Genomic_DNA"/>
</dbReference>